<proteinExistence type="inferred from homology"/>
<dbReference type="InterPro" id="IPR026161">
    <property type="entry name" value="FAM178"/>
</dbReference>
<dbReference type="Pfam" id="PF14816">
    <property type="entry name" value="CANIN"/>
    <property type="match status" value="1"/>
</dbReference>
<feature type="domain" description="Coiled-coil SMC6 And NSE5 INteracting (CANIN)" evidence="3">
    <location>
        <begin position="35"/>
        <end position="406"/>
    </location>
</feature>
<dbReference type="PANTHER" id="PTHR16046">
    <property type="entry name" value="SMC5-SMC6 COMPLEX LOCALIZATION FACTOR 2"/>
    <property type="match status" value="1"/>
</dbReference>
<sequence length="544" mass="60458">MATHANGKHSTGPVGSDDDLPDFDFGSKSDTSFSKSNHSDYKYDLDSLVAEKRKKDVNQEIHTKEAEIQAFIATGGVEKCPIIPATLPTAGNMQTLVDVARLQMLTAQKAEIKDDAPGEAIYDKHAAFKLLSSATLSLKSCGFTLHDGPFDRLLEEASASADQLQSILLDETIHVYFQSLSCKSEIAKWLFYVVALHENPTVVLAAFNSLWHILNLSDSTTQESKPLFHLFLKDIARVFINYGMNISAIRPSLLLCDIKEADLYEGLQPEGVEHHLQMEKTENLPFLCNLKYIFQVLTSVFTRSEYASAYNCVEKAALVILLFHAGMDSNLIGDAILVDIQTCIGVVLNTFQPAKWPLTVCELCCHLSKLSSNHANQLHIADMCAATARGTQLQKSISFTFLQLMYNELPEYLPDVMPKDLMDLLTQTSKLALTSSGYYKLYIAVQMMDRCIGSEKISTADKASLQQCIWLLRLGIGADIRERVTYLDPTRVKDLIVRVTSKWHLMCQAVNTTQPKMFNYMGSPVQSRESVAQCPEVVPSTDSG</sequence>
<name>A0ABM1F9B1_PRICU</name>
<feature type="region of interest" description="Disordered" evidence="2">
    <location>
        <begin position="1"/>
        <end position="39"/>
    </location>
</feature>
<keyword evidence="4" id="KW-1185">Reference proteome</keyword>
<evidence type="ECO:0000313" key="4">
    <source>
        <dbReference type="Proteomes" id="UP000695022"/>
    </source>
</evidence>
<evidence type="ECO:0000259" key="3">
    <source>
        <dbReference type="Pfam" id="PF14816"/>
    </source>
</evidence>
<reference evidence="5 6" key="1">
    <citation type="submission" date="2025-05" db="UniProtKB">
        <authorList>
            <consortium name="RefSeq"/>
        </authorList>
    </citation>
    <scope>IDENTIFICATION</scope>
</reference>
<accession>A0ABM1F9B1</accession>
<evidence type="ECO:0000313" key="5">
    <source>
        <dbReference type="RefSeq" id="XP_014681031.1"/>
    </source>
</evidence>
<dbReference type="RefSeq" id="XP_014681032.1">
    <property type="nucleotide sequence ID" value="XM_014825546.1"/>
</dbReference>
<protein>
    <submittedName>
        <fullName evidence="5 6">SMC5-SMC6 complex localization factor protein 2-like</fullName>
    </submittedName>
</protein>
<dbReference type="Proteomes" id="UP000695022">
    <property type="component" value="Unplaced"/>
</dbReference>
<organism evidence="4 6">
    <name type="scientific">Priapulus caudatus</name>
    <name type="common">Priapulid worm</name>
    <dbReference type="NCBI Taxonomy" id="37621"/>
    <lineage>
        <taxon>Eukaryota</taxon>
        <taxon>Metazoa</taxon>
        <taxon>Ecdysozoa</taxon>
        <taxon>Scalidophora</taxon>
        <taxon>Priapulida</taxon>
        <taxon>Priapulimorpha</taxon>
        <taxon>Priapulimorphida</taxon>
        <taxon>Priapulidae</taxon>
        <taxon>Priapulus</taxon>
    </lineage>
</organism>
<comment type="similarity">
    <text evidence="1">Belongs to the FAM178 family.</text>
</comment>
<evidence type="ECO:0000256" key="1">
    <source>
        <dbReference type="ARBA" id="ARBA00010311"/>
    </source>
</evidence>
<evidence type="ECO:0000313" key="6">
    <source>
        <dbReference type="RefSeq" id="XP_014681032.1"/>
    </source>
</evidence>
<dbReference type="RefSeq" id="XP_014681031.1">
    <property type="nucleotide sequence ID" value="XM_014825545.1"/>
</dbReference>
<dbReference type="InterPro" id="IPR044276">
    <property type="entry name" value="CANIN_dom"/>
</dbReference>
<gene>
    <name evidence="5 6 7" type="primary">LOC106820940</name>
</gene>
<dbReference type="RefSeq" id="XP_014681033.1">
    <property type="nucleotide sequence ID" value="XM_014825547.1"/>
</dbReference>
<evidence type="ECO:0000313" key="7">
    <source>
        <dbReference type="RefSeq" id="XP_014681033.1"/>
    </source>
</evidence>
<dbReference type="GeneID" id="106820940"/>
<evidence type="ECO:0000256" key="2">
    <source>
        <dbReference type="SAM" id="MobiDB-lite"/>
    </source>
</evidence>
<dbReference type="PANTHER" id="PTHR16046:SF9">
    <property type="entry name" value="SMC5-SMC6 COMPLEX LOCALIZATION FACTOR PROTEIN 2"/>
    <property type="match status" value="1"/>
</dbReference>